<keyword evidence="2" id="KW-1185">Reference proteome</keyword>
<dbReference type="EMBL" id="LSRX01000150">
    <property type="protein sequence ID" value="OLQ06893.1"/>
    <property type="molecule type" value="Genomic_DNA"/>
</dbReference>
<gene>
    <name evidence="1" type="primary">Pfn</name>
    <name evidence="1" type="ORF">AK812_SmicGene9763</name>
</gene>
<dbReference type="Proteomes" id="UP000186817">
    <property type="component" value="Unassembled WGS sequence"/>
</dbReference>
<accession>A0A1Q9EHH2</accession>
<name>A0A1Q9EHH2_SYMMI</name>
<dbReference type="InterPro" id="IPR048278">
    <property type="entry name" value="PFN"/>
</dbReference>
<reference evidence="1 2" key="1">
    <citation type="submission" date="2016-02" db="EMBL/GenBank/DDBJ databases">
        <title>Genome analysis of coral dinoflagellate symbionts highlights evolutionary adaptations to a symbiotic lifestyle.</title>
        <authorList>
            <person name="Aranda M."/>
            <person name="Li Y."/>
            <person name="Liew Y.J."/>
            <person name="Baumgarten S."/>
            <person name="Simakov O."/>
            <person name="Wilson M."/>
            <person name="Piel J."/>
            <person name="Ashoor H."/>
            <person name="Bougouffa S."/>
            <person name="Bajic V.B."/>
            <person name="Ryu T."/>
            <person name="Ravasi T."/>
            <person name="Bayer T."/>
            <person name="Micklem G."/>
            <person name="Kim H."/>
            <person name="Bhak J."/>
            <person name="Lajeunesse T.C."/>
            <person name="Voolstra C.R."/>
        </authorList>
    </citation>
    <scope>NUCLEOTIDE SEQUENCE [LARGE SCALE GENOMIC DNA]</scope>
    <source>
        <strain evidence="1 2">CCMP2467</strain>
    </source>
</reference>
<comment type="caution">
    <text evidence="1">The sequence shown here is derived from an EMBL/GenBank/DDBJ whole genome shotgun (WGS) entry which is preliminary data.</text>
</comment>
<sequence length="203" mass="22611">MDVEVMWNERDTGVDDSEAVLKRKSPVELASCQEPPAPAMVSRKWDEKLQDLLVDTYHFTAVGIASLTDGLFFASSRRGTELLREEDSMRQVTREDGTETKMLVREGSCILQAVQTGQAPEGGLWLAGKKMRIIRHDTDDLYPTLIAVSKEWTREGLGIVAMCTQSNLLVCRFDRRGEELYAILGQLRKAAASFADLLAAQGM</sequence>
<proteinExistence type="predicted"/>
<dbReference type="OMA" id="ISEGHAC"/>
<dbReference type="Gene3D" id="3.30.450.30">
    <property type="entry name" value="Dynein light chain 2a, cytoplasmic"/>
    <property type="match status" value="1"/>
</dbReference>
<evidence type="ECO:0000313" key="2">
    <source>
        <dbReference type="Proteomes" id="UP000186817"/>
    </source>
</evidence>
<dbReference type="GO" id="GO:0003779">
    <property type="term" value="F:actin binding"/>
    <property type="evidence" value="ECO:0007669"/>
    <property type="project" value="InterPro"/>
</dbReference>
<protein>
    <submittedName>
        <fullName evidence="1">Profilin</fullName>
    </submittedName>
</protein>
<dbReference type="OrthoDB" id="415185at2759"/>
<dbReference type="SUPFAM" id="SSF55770">
    <property type="entry name" value="Profilin (actin-binding protein)"/>
    <property type="match status" value="1"/>
</dbReference>
<dbReference type="Pfam" id="PF00235">
    <property type="entry name" value="Profilin"/>
    <property type="match status" value="1"/>
</dbReference>
<dbReference type="AlphaFoldDB" id="A0A1Q9EHH2"/>
<organism evidence="1 2">
    <name type="scientific">Symbiodinium microadriaticum</name>
    <name type="common">Dinoflagellate</name>
    <name type="synonym">Zooxanthella microadriatica</name>
    <dbReference type="NCBI Taxonomy" id="2951"/>
    <lineage>
        <taxon>Eukaryota</taxon>
        <taxon>Sar</taxon>
        <taxon>Alveolata</taxon>
        <taxon>Dinophyceae</taxon>
        <taxon>Suessiales</taxon>
        <taxon>Symbiodiniaceae</taxon>
        <taxon>Symbiodinium</taxon>
    </lineage>
</organism>
<dbReference type="InterPro" id="IPR036140">
    <property type="entry name" value="PFN_sf"/>
</dbReference>
<evidence type="ECO:0000313" key="1">
    <source>
        <dbReference type="EMBL" id="OLQ06893.1"/>
    </source>
</evidence>